<dbReference type="Pfam" id="PF06090">
    <property type="entry name" value="Ins_P5_2-kin"/>
    <property type="match status" value="1"/>
</dbReference>
<protein>
    <recommendedName>
        <fullName evidence="1 6">Inositol-pentakisphosphate 2-kinase</fullName>
        <ecNumber evidence="1 6">2.7.1.158</ecNumber>
    </recommendedName>
</protein>
<evidence type="ECO:0000256" key="1">
    <source>
        <dbReference type="ARBA" id="ARBA00012023"/>
    </source>
</evidence>
<keyword evidence="2 6" id="KW-0808">Transferase</keyword>
<gene>
    <name evidence="8" type="ORF">BWQ96_08995</name>
</gene>
<evidence type="ECO:0000313" key="8">
    <source>
        <dbReference type="EMBL" id="PXF41286.1"/>
    </source>
</evidence>
<dbReference type="OrthoDB" id="10562681at2759"/>
<comment type="domain">
    <text evidence="6">The EXKPK motif is conserved in inositol-pentakisphosphate 2-kinases of both family 1 and 2.</text>
</comment>
<feature type="region of interest" description="Disordered" evidence="7">
    <location>
        <begin position="1"/>
        <end position="20"/>
    </location>
</feature>
<proteinExistence type="predicted"/>
<evidence type="ECO:0000256" key="6">
    <source>
        <dbReference type="RuleBase" id="RU364126"/>
    </source>
</evidence>
<dbReference type="GO" id="GO:0035299">
    <property type="term" value="F:inositol-1,3,4,5,6-pentakisphosphate 2-kinase activity"/>
    <property type="evidence" value="ECO:0007669"/>
    <property type="project" value="UniProtKB-EC"/>
</dbReference>
<name>A0A2V3IGQ7_9FLOR</name>
<sequence length="433" mass="47761">MSCFRPGLSERQLSPHKSRPFPLLLSPSLPPPHHWHYRIEGAQKIVFSNAPNHPPNVLLLSAVKNHPAAPLQPLTNLSQALFRRHLSPYLLPHHIVSLTPAYIKHLSQHATPFRPPHRRAASHISPHNRAASLFPDVAFHFGPNTTLVEIKPKAALLSRSRLIPPHVASALKKYTTPPYHIKNYLMLNGSLPHRPYIPSHLLCDDIPTVSSAISSLLTDNSRGLRVFRAGEPCNPEHHLSELRAAAHAIVIDNACAQGIVAIQSADLIDNMGAEIIMRHLIRRVGEQQATKLLRKSLYTYHAIPHLDEITYKSSQQAAQLHDDAQYNSAVKAARTLPVTTAVHLLSGFLQAAAAKDCSIMIALCKANEVKHTTPDCIIVEVQGVQWAAKLWVIDTDEKHTAKILGKWGVDDRKRASMLGSIISSSSGASQHIT</sequence>
<dbReference type="PANTHER" id="PTHR14456:SF2">
    <property type="entry name" value="INOSITOL-PENTAKISPHOSPHATE 2-KINASE"/>
    <property type="match status" value="1"/>
</dbReference>
<comment type="catalytic activity">
    <reaction evidence="6">
        <text>1D-myo-inositol 1,3,4,5,6-pentakisphosphate + ATP = 1D-myo-inositol hexakisphosphate + ADP + H(+)</text>
        <dbReference type="Rhea" id="RHEA:20313"/>
        <dbReference type="ChEBI" id="CHEBI:15378"/>
        <dbReference type="ChEBI" id="CHEBI:30616"/>
        <dbReference type="ChEBI" id="CHEBI:57733"/>
        <dbReference type="ChEBI" id="CHEBI:58130"/>
        <dbReference type="ChEBI" id="CHEBI:456216"/>
        <dbReference type="EC" id="2.7.1.158"/>
    </reaction>
</comment>
<evidence type="ECO:0000256" key="2">
    <source>
        <dbReference type="ARBA" id="ARBA00022679"/>
    </source>
</evidence>
<evidence type="ECO:0000256" key="7">
    <source>
        <dbReference type="SAM" id="MobiDB-lite"/>
    </source>
</evidence>
<dbReference type="STRING" id="448386.A0A2V3IGQ7"/>
<dbReference type="AlphaFoldDB" id="A0A2V3IGQ7"/>
<dbReference type="InterPro" id="IPR043001">
    <property type="entry name" value="IP5_2-K_N_lobe"/>
</dbReference>
<evidence type="ECO:0000256" key="5">
    <source>
        <dbReference type="ARBA" id="ARBA00022840"/>
    </source>
</evidence>
<comment type="function">
    <text evidence="6">Phosphorylates Ins(1,3,4,5,6)P5 at position 2 to form Ins(1,2,3,4,5,6)P6 (InsP6 or phytate).</text>
</comment>
<evidence type="ECO:0000256" key="3">
    <source>
        <dbReference type="ARBA" id="ARBA00022741"/>
    </source>
</evidence>
<dbReference type="GO" id="GO:0005634">
    <property type="term" value="C:nucleus"/>
    <property type="evidence" value="ECO:0007669"/>
    <property type="project" value="TreeGrafter"/>
</dbReference>
<evidence type="ECO:0000313" key="9">
    <source>
        <dbReference type="Proteomes" id="UP000247409"/>
    </source>
</evidence>
<evidence type="ECO:0000256" key="4">
    <source>
        <dbReference type="ARBA" id="ARBA00022777"/>
    </source>
</evidence>
<dbReference type="Proteomes" id="UP000247409">
    <property type="component" value="Unassembled WGS sequence"/>
</dbReference>
<keyword evidence="4 6" id="KW-0418">Kinase</keyword>
<dbReference type="EMBL" id="NBIV01000224">
    <property type="protein sequence ID" value="PXF41286.1"/>
    <property type="molecule type" value="Genomic_DNA"/>
</dbReference>
<accession>A0A2V3IGQ7</accession>
<comment type="caution">
    <text evidence="8">The sequence shown here is derived from an EMBL/GenBank/DDBJ whole genome shotgun (WGS) entry which is preliminary data.</text>
</comment>
<keyword evidence="5 6" id="KW-0067">ATP-binding</keyword>
<organism evidence="8 9">
    <name type="scientific">Gracilariopsis chorda</name>
    <dbReference type="NCBI Taxonomy" id="448386"/>
    <lineage>
        <taxon>Eukaryota</taxon>
        <taxon>Rhodophyta</taxon>
        <taxon>Florideophyceae</taxon>
        <taxon>Rhodymeniophycidae</taxon>
        <taxon>Gracilariales</taxon>
        <taxon>Gracilariaceae</taxon>
        <taxon>Gracilariopsis</taxon>
    </lineage>
</organism>
<keyword evidence="9" id="KW-1185">Reference proteome</keyword>
<keyword evidence="3 6" id="KW-0547">Nucleotide-binding</keyword>
<dbReference type="PANTHER" id="PTHR14456">
    <property type="entry name" value="INOSITOL POLYPHOSPHATE KINASE 1"/>
    <property type="match status" value="1"/>
</dbReference>
<dbReference type="EC" id="2.7.1.158" evidence="1 6"/>
<dbReference type="Gene3D" id="3.30.200.110">
    <property type="entry name" value="Inositol-pentakisphosphate 2-kinase, N-lobe"/>
    <property type="match status" value="1"/>
</dbReference>
<dbReference type="GO" id="GO:0032958">
    <property type="term" value="P:inositol phosphate biosynthetic process"/>
    <property type="evidence" value="ECO:0007669"/>
    <property type="project" value="TreeGrafter"/>
</dbReference>
<reference evidence="8 9" key="1">
    <citation type="journal article" date="2018" name="Mol. Biol. Evol.">
        <title>Analysis of the draft genome of the red seaweed Gracilariopsis chorda provides insights into genome size evolution in Rhodophyta.</title>
        <authorList>
            <person name="Lee J."/>
            <person name="Yang E.C."/>
            <person name="Graf L."/>
            <person name="Yang J.H."/>
            <person name="Qiu H."/>
            <person name="Zel Zion U."/>
            <person name="Chan C.X."/>
            <person name="Stephens T.G."/>
            <person name="Weber A.P.M."/>
            <person name="Boo G.H."/>
            <person name="Boo S.M."/>
            <person name="Kim K.M."/>
            <person name="Shin Y."/>
            <person name="Jung M."/>
            <person name="Lee S.J."/>
            <person name="Yim H.S."/>
            <person name="Lee J.H."/>
            <person name="Bhattacharya D."/>
            <person name="Yoon H.S."/>
        </authorList>
    </citation>
    <scope>NUCLEOTIDE SEQUENCE [LARGE SCALE GENOMIC DNA]</scope>
    <source>
        <strain evidence="8 9">SKKU-2015</strain>
        <tissue evidence="8">Whole body</tissue>
    </source>
</reference>
<dbReference type="InterPro" id="IPR009286">
    <property type="entry name" value="Ins_P5_2-kin"/>
</dbReference>
<dbReference type="GO" id="GO:0005524">
    <property type="term" value="F:ATP binding"/>
    <property type="evidence" value="ECO:0007669"/>
    <property type="project" value="UniProtKB-KW"/>
</dbReference>